<accession>A0A6C0CX68</accession>
<dbReference type="AlphaFoldDB" id="A0A6C0CX68"/>
<dbReference type="EMBL" id="MN739490">
    <property type="protein sequence ID" value="QHT08105.1"/>
    <property type="molecule type" value="Genomic_DNA"/>
</dbReference>
<evidence type="ECO:0000313" key="1">
    <source>
        <dbReference type="EMBL" id="QHT08105.1"/>
    </source>
</evidence>
<name>A0A6C0CX68_9ZZZZ</name>
<reference evidence="1" key="1">
    <citation type="journal article" date="2020" name="Nature">
        <title>Giant virus diversity and host interactions through global metagenomics.</title>
        <authorList>
            <person name="Schulz F."/>
            <person name="Roux S."/>
            <person name="Paez-Espino D."/>
            <person name="Jungbluth S."/>
            <person name="Walsh D.A."/>
            <person name="Denef V.J."/>
            <person name="McMahon K.D."/>
            <person name="Konstantinidis K.T."/>
            <person name="Eloe-Fadrosh E.A."/>
            <person name="Kyrpides N.C."/>
            <person name="Woyke T."/>
        </authorList>
    </citation>
    <scope>NUCLEOTIDE SEQUENCE</scope>
    <source>
        <strain evidence="1">GVMAG-M-3300022752-39</strain>
    </source>
</reference>
<sequence length="490" mass="58710">MDLNINTWNITLTQNNIDNYDIHTLLHSYFMPRYDSMTYLLNTTQDKYSVIEKFVYDTAMFHLQRLGIEYNKDEHLIEFWFKHMFESTCHVDTDEYERQFNDNFKYEENEPMFTSITYFSNSNIPTIISDITSDDYLNDNYSEKNKIFLSFPKYLKQITFRGGKYYHGTCKVFENEISSERKILSIIIWNKKKVKVPYFDNHIFQYTNYTKHKIQIYDVTIDNDTQLLDITKLENNAKFIINNNENLIHKSLFEKFIDKKNGQHGDLFYRFSNILNENNFEKYEIIELSNNNVSLLEGMNIKEKCTEKITNGEEKNKKNNQENIIKKDIFTKQLMIEKLFFDHVICDWIINNTQKYILKKKVESLSSINIDSLKNVQPFVIFSLEKLFKTKIVDFYNLNDEKQNFMIKNIHILKVDNNNLKIQNFDNYHLTIKIILNNHVKLIFKDGTNIILNKGDFIIHHKADLIENIIFNKYKDNDKLYILVADIFSL</sequence>
<proteinExistence type="predicted"/>
<protein>
    <submittedName>
        <fullName evidence="1">Uncharacterized protein</fullName>
    </submittedName>
</protein>
<organism evidence="1">
    <name type="scientific">viral metagenome</name>
    <dbReference type="NCBI Taxonomy" id="1070528"/>
    <lineage>
        <taxon>unclassified sequences</taxon>
        <taxon>metagenomes</taxon>
        <taxon>organismal metagenomes</taxon>
    </lineage>
</organism>